<feature type="non-terminal residue" evidence="1">
    <location>
        <position position="1"/>
    </location>
</feature>
<evidence type="ECO:0000313" key="1">
    <source>
        <dbReference type="EMBL" id="CAI0444185.1"/>
    </source>
</evidence>
<organism evidence="1 2">
    <name type="scientific">Linum tenue</name>
    <dbReference type="NCBI Taxonomy" id="586396"/>
    <lineage>
        <taxon>Eukaryota</taxon>
        <taxon>Viridiplantae</taxon>
        <taxon>Streptophyta</taxon>
        <taxon>Embryophyta</taxon>
        <taxon>Tracheophyta</taxon>
        <taxon>Spermatophyta</taxon>
        <taxon>Magnoliopsida</taxon>
        <taxon>eudicotyledons</taxon>
        <taxon>Gunneridae</taxon>
        <taxon>Pentapetalae</taxon>
        <taxon>rosids</taxon>
        <taxon>fabids</taxon>
        <taxon>Malpighiales</taxon>
        <taxon>Linaceae</taxon>
        <taxon>Linum</taxon>
    </lineage>
</organism>
<keyword evidence="2" id="KW-1185">Reference proteome</keyword>
<dbReference type="AlphaFoldDB" id="A0AAV0MD11"/>
<dbReference type="EMBL" id="CAMGYJ010000007">
    <property type="protein sequence ID" value="CAI0444185.1"/>
    <property type="molecule type" value="Genomic_DNA"/>
</dbReference>
<sequence length="63" mass="7370">LLCSVSFVSISWKPIEKEKPNKRKQGTLNQVVSRFSCRSFYSLLHVQCTVSSPLDRDEQRARW</sequence>
<gene>
    <name evidence="1" type="ORF">LITE_LOCUS27991</name>
</gene>
<comment type="caution">
    <text evidence="1">The sequence shown here is derived from an EMBL/GenBank/DDBJ whole genome shotgun (WGS) entry which is preliminary data.</text>
</comment>
<proteinExistence type="predicted"/>
<protein>
    <submittedName>
        <fullName evidence="1">Uncharacterized protein</fullName>
    </submittedName>
</protein>
<dbReference type="Proteomes" id="UP001154282">
    <property type="component" value="Unassembled WGS sequence"/>
</dbReference>
<name>A0AAV0MD11_9ROSI</name>
<reference evidence="1" key="1">
    <citation type="submission" date="2022-08" db="EMBL/GenBank/DDBJ databases">
        <authorList>
            <person name="Gutierrez-Valencia J."/>
        </authorList>
    </citation>
    <scope>NUCLEOTIDE SEQUENCE</scope>
</reference>
<evidence type="ECO:0000313" key="2">
    <source>
        <dbReference type="Proteomes" id="UP001154282"/>
    </source>
</evidence>
<accession>A0AAV0MD11</accession>